<evidence type="ECO:0000256" key="5">
    <source>
        <dbReference type="ARBA" id="ARBA00022989"/>
    </source>
</evidence>
<feature type="transmembrane region" description="Helical" evidence="9">
    <location>
        <begin position="422"/>
        <end position="443"/>
    </location>
</feature>
<keyword evidence="4 9" id="KW-0812">Transmembrane</keyword>
<dbReference type="Gene3D" id="1.10.287.70">
    <property type="match status" value="1"/>
</dbReference>
<evidence type="ECO:0000256" key="1">
    <source>
        <dbReference type="ARBA" id="ARBA00004651"/>
    </source>
</evidence>
<keyword evidence="7 12" id="KW-0675">Receptor</keyword>
<dbReference type="GO" id="GO:0015276">
    <property type="term" value="F:ligand-gated monoatomic ion channel activity"/>
    <property type="evidence" value="ECO:0007669"/>
    <property type="project" value="InterPro"/>
</dbReference>
<evidence type="ECO:0000313" key="12">
    <source>
        <dbReference type="EMBL" id="QMS80366.1"/>
    </source>
</evidence>
<keyword evidence="3" id="KW-1003">Cell membrane</keyword>
<feature type="signal peptide" evidence="10">
    <location>
        <begin position="1"/>
        <end position="19"/>
    </location>
</feature>
<evidence type="ECO:0000256" key="6">
    <source>
        <dbReference type="ARBA" id="ARBA00023136"/>
    </source>
</evidence>
<accession>A0A7G4KBY0</accession>
<evidence type="ECO:0000256" key="2">
    <source>
        <dbReference type="ARBA" id="ARBA00008685"/>
    </source>
</evidence>
<sequence>MKLYNLLYILLCIPTDVACSRNVDDMLLSYITMENQPTSLLAPELCWPLHHKTSFTRLLNGVGVNVAYTMRPSRKEQYLHHITILADFSCSSASDLVLQSDEHGFFMSPYRWIFINLHQQSPNATILDKLNILIDSNVVVVQKVDDTKYVFHEVYKIAKDYQVIKNLRAVWRAVNDTEKRNEQTTSSIHVNLTPGNNSVSVNSKTNGEIEDLFYSTPLSCRRRNLRGHSLTMVNVITDSNETKNHMHDRLFLHHDSISKMSYMVVRICFEMMNASENLLFTNTWGYRDKHGNWQGLIDHLLKKKADLGTLTIFTKERTEHIDYIAMVGSTAVRFVFREPPLAYVSNIFTLPFSGAVWFAILICVLGCALFLYITSKWEATMGSHPLQLDGSWADVLILIIGAVLQQGCTLEPRFTAGRCVTLLLFISLTILYAAYSANIVVLLRAPSPSVRSLQDLLSSPLKLGASDFEYNRYFFRQLNDPTRKSIYDKKIAPKGKKPNFYNMTEGVEKIRQGLFAFHMELNPGYRLIQETYQEDEKCDLVEIDYINEIDPWLPGQKRSPYKDLFKVK</sequence>
<keyword evidence="5 9" id="KW-1133">Transmembrane helix</keyword>
<dbReference type="Gene3D" id="3.40.190.10">
    <property type="entry name" value="Periplasmic binding protein-like II"/>
    <property type="match status" value="1"/>
</dbReference>
<dbReference type="Pfam" id="PF00060">
    <property type="entry name" value="Lig_chan"/>
    <property type="match status" value="1"/>
</dbReference>
<comment type="similarity">
    <text evidence="2">Belongs to the glutamate-gated ion channel (TC 1.A.10.1) family.</text>
</comment>
<evidence type="ECO:0000256" key="4">
    <source>
        <dbReference type="ARBA" id="ARBA00022692"/>
    </source>
</evidence>
<protein>
    <submittedName>
        <fullName evidence="12">Ionotropic receptor</fullName>
    </submittedName>
</protein>
<keyword evidence="8" id="KW-0325">Glycoprotein</keyword>
<gene>
    <name evidence="12" type="primary">IR75p</name>
</gene>
<keyword evidence="6 9" id="KW-0472">Membrane</keyword>
<name>A0A7G4KBY0_9NEOP</name>
<evidence type="ECO:0000256" key="10">
    <source>
        <dbReference type="SAM" id="SignalP"/>
    </source>
</evidence>
<dbReference type="PANTHER" id="PTHR42643">
    <property type="entry name" value="IONOTROPIC RECEPTOR 20A-RELATED"/>
    <property type="match status" value="1"/>
</dbReference>
<dbReference type="SUPFAM" id="SSF53850">
    <property type="entry name" value="Periplasmic binding protein-like II"/>
    <property type="match status" value="1"/>
</dbReference>
<dbReference type="InterPro" id="IPR001320">
    <property type="entry name" value="Iontro_rcpt_C"/>
</dbReference>
<dbReference type="GO" id="GO:0005886">
    <property type="term" value="C:plasma membrane"/>
    <property type="evidence" value="ECO:0007669"/>
    <property type="project" value="UniProtKB-SubCell"/>
</dbReference>
<evidence type="ECO:0000256" key="7">
    <source>
        <dbReference type="ARBA" id="ARBA00023170"/>
    </source>
</evidence>
<reference evidence="12" key="1">
    <citation type="submission" date="2019-09" db="EMBL/GenBank/DDBJ databases">
        <authorList>
            <person name="Yang H."/>
        </authorList>
    </citation>
    <scope>NUCLEOTIDE SEQUENCE</scope>
</reference>
<dbReference type="EMBL" id="MN515218">
    <property type="protein sequence ID" value="QMS80366.1"/>
    <property type="molecule type" value="mRNA"/>
</dbReference>
<dbReference type="InterPro" id="IPR052192">
    <property type="entry name" value="Insect_Ionotropic_Sensory_Rcpt"/>
</dbReference>
<feature type="chain" id="PRO_5029023154" evidence="10">
    <location>
        <begin position="20"/>
        <end position="568"/>
    </location>
</feature>
<dbReference type="GO" id="GO:0050906">
    <property type="term" value="P:detection of stimulus involved in sensory perception"/>
    <property type="evidence" value="ECO:0007669"/>
    <property type="project" value="UniProtKB-ARBA"/>
</dbReference>
<feature type="domain" description="Ionotropic glutamate receptor C-terminal" evidence="11">
    <location>
        <begin position="355"/>
        <end position="459"/>
    </location>
</feature>
<evidence type="ECO:0000256" key="8">
    <source>
        <dbReference type="ARBA" id="ARBA00023180"/>
    </source>
</evidence>
<dbReference type="AlphaFoldDB" id="A0A7G4KBY0"/>
<keyword evidence="10" id="KW-0732">Signal</keyword>
<evidence type="ECO:0000259" key="11">
    <source>
        <dbReference type="Pfam" id="PF00060"/>
    </source>
</evidence>
<proteinExistence type="evidence at transcript level"/>
<feature type="transmembrane region" description="Helical" evidence="9">
    <location>
        <begin position="348"/>
        <end position="372"/>
    </location>
</feature>
<evidence type="ECO:0000256" key="3">
    <source>
        <dbReference type="ARBA" id="ARBA00022475"/>
    </source>
</evidence>
<comment type="subcellular location">
    <subcellularLocation>
        <location evidence="1">Cell membrane</location>
        <topology evidence="1">Multi-pass membrane protein</topology>
    </subcellularLocation>
</comment>
<dbReference type="PANTHER" id="PTHR42643:SF33">
    <property type="entry name" value="GLUTAMATE RECEPTOR 2-LIKE PROTEIN"/>
    <property type="match status" value="1"/>
</dbReference>
<organism evidence="12">
    <name type="scientific">Histia rhodope</name>
    <dbReference type="NCBI Taxonomy" id="1453155"/>
    <lineage>
        <taxon>Eukaryota</taxon>
        <taxon>Metazoa</taxon>
        <taxon>Ecdysozoa</taxon>
        <taxon>Arthropoda</taxon>
        <taxon>Hexapoda</taxon>
        <taxon>Insecta</taxon>
        <taxon>Pterygota</taxon>
        <taxon>Neoptera</taxon>
        <taxon>Endopterygota</taxon>
        <taxon>Lepidoptera</taxon>
        <taxon>Glossata</taxon>
        <taxon>Ditrysia</taxon>
        <taxon>Zygaenoidea</taxon>
        <taxon>Zygaenidae</taxon>
        <taxon>Chalcosiinae</taxon>
        <taxon>Histia</taxon>
    </lineage>
</organism>
<evidence type="ECO:0000256" key="9">
    <source>
        <dbReference type="SAM" id="Phobius"/>
    </source>
</evidence>